<gene>
    <name evidence="1" type="ORF">FWILDA_LOCUS18345</name>
</gene>
<feature type="non-terminal residue" evidence="1">
    <location>
        <position position="140"/>
    </location>
</feature>
<feature type="non-terminal residue" evidence="1">
    <location>
        <position position="1"/>
    </location>
</feature>
<organism evidence="1 2">
    <name type="scientific">Funneliformis geosporum</name>
    <dbReference type="NCBI Taxonomy" id="1117311"/>
    <lineage>
        <taxon>Eukaryota</taxon>
        <taxon>Fungi</taxon>
        <taxon>Fungi incertae sedis</taxon>
        <taxon>Mucoromycota</taxon>
        <taxon>Glomeromycotina</taxon>
        <taxon>Glomeromycetes</taxon>
        <taxon>Glomerales</taxon>
        <taxon>Glomeraceae</taxon>
        <taxon>Funneliformis</taxon>
    </lineage>
</organism>
<dbReference type="AlphaFoldDB" id="A0A9W4T9L5"/>
<dbReference type="Proteomes" id="UP001153678">
    <property type="component" value="Unassembled WGS sequence"/>
</dbReference>
<keyword evidence="2" id="KW-1185">Reference proteome</keyword>
<reference evidence="1" key="1">
    <citation type="submission" date="2022-08" db="EMBL/GenBank/DDBJ databases">
        <authorList>
            <person name="Kallberg Y."/>
            <person name="Tangrot J."/>
            <person name="Rosling A."/>
        </authorList>
    </citation>
    <scope>NUCLEOTIDE SEQUENCE</scope>
    <source>
        <strain evidence="1">Wild A</strain>
    </source>
</reference>
<sequence>ESVKDISQTDLNDLIKTAVWKPDKDNKSGLTPKPFLYETPKPGERFEYVVVENDLLQKIGDRMEYLEVTRQLGKKTDISYYLNSVVSLCACFINYKDIYQLPPEAMLEALKKLKNKQEGMTDIVIDDYRFLQQHGHNGKG</sequence>
<comment type="caution">
    <text evidence="1">The sequence shown here is derived from an EMBL/GenBank/DDBJ whole genome shotgun (WGS) entry which is preliminary data.</text>
</comment>
<dbReference type="EMBL" id="CAMKVN010017543">
    <property type="protein sequence ID" value="CAI2197979.1"/>
    <property type="molecule type" value="Genomic_DNA"/>
</dbReference>
<evidence type="ECO:0000313" key="2">
    <source>
        <dbReference type="Proteomes" id="UP001153678"/>
    </source>
</evidence>
<protein>
    <submittedName>
        <fullName evidence="1">18269_t:CDS:1</fullName>
    </submittedName>
</protein>
<accession>A0A9W4T9L5</accession>
<proteinExistence type="predicted"/>
<name>A0A9W4T9L5_9GLOM</name>
<evidence type="ECO:0000313" key="1">
    <source>
        <dbReference type="EMBL" id="CAI2197979.1"/>
    </source>
</evidence>
<dbReference type="OrthoDB" id="2386668at2759"/>